<sequence length="357" mass="40322">MVEPTGTYVPANIARLGHHDRQARPPRQGSSFNWDSMDKLQPVRDPVLFPLGLKEEAKMLLGSEDITIHAKDLRKLAHLGSGYYGRVEKMIHTPTSHVFAVKHISVHLNYLSRPLISRELAVGTRCNHRSVVTCYCGLFCEGDVLIVMELMDTSLDKLLKKVYNRGRIFPTDVLAYIVLSVVEALEYLHQLEVIHRDVKPSNMLADCHGRVKVCDFGISADLENSIALTNIGTRAYLAPERINTRENEGFCIRSDVWSLGLSVLELATGKPCYPQSQNVFQQLVQVVHEPSPQLPESSCYPNSLRKFIDSCLMKNKDDRPNYVQLLESEFLSTVDAKSGQESFRLFLADYLDDNEKC</sequence>
<dbReference type="GO" id="GO:0004708">
    <property type="term" value="F:MAP kinase kinase activity"/>
    <property type="evidence" value="ECO:0007669"/>
    <property type="project" value="UniProtKB-EC"/>
</dbReference>
<dbReference type="GO" id="GO:0004674">
    <property type="term" value="F:protein serine/threonine kinase activity"/>
    <property type="evidence" value="ECO:0007669"/>
    <property type="project" value="UniProtKB-KW"/>
</dbReference>
<protein>
    <recommendedName>
        <fullName evidence="7">mitogen-activated protein kinase kinase</fullName>
        <ecNumber evidence="7">2.7.12.2</ecNumber>
    </recommendedName>
</protein>
<dbReference type="GO" id="GO:0005524">
    <property type="term" value="F:ATP binding"/>
    <property type="evidence" value="ECO:0007669"/>
    <property type="project" value="UniProtKB-UniRule"/>
</dbReference>
<keyword evidence="5" id="KW-0067">ATP-binding</keyword>
<evidence type="ECO:0000256" key="1">
    <source>
        <dbReference type="ARBA" id="ARBA00022527"/>
    </source>
</evidence>
<evidence type="ECO:0000256" key="3">
    <source>
        <dbReference type="ARBA" id="ARBA00022741"/>
    </source>
</evidence>
<organism evidence="8 9">
    <name type="scientific">Schistosoma margrebowiei</name>
    <dbReference type="NCBI Taxonomy" id="48269"/>
    <lineage>
        <taxon>Eukaryota</taxon>
        <taxon>Metazoa</taxon>
        <taxon>Spiralia</taxon>
        <taxon>Lophotrochozoa</taxon>
        <taxon>Platyhelminthes</taxon>
        <taxon>Trematoda</taxon>
        <taxon>Digenea</taxon>
        <taxon>Strigeidida</taxon>
        <taxon>Schistosomatoidea</taxon>
        <taxon>Schistosomatidae</taxon>
        <taxon>Schistosoma</taxon>
    </lineage>
</organism>
<dbReference type="Gene3D" id="3.30.200.20">
    <property type="entry name" value="Phosphorylase Kinase, domain 1"/>
    <property type="match status" value="1"/>
</dbReference>
<dbReference type="SUPFAM" id="SSF56112">
    <property type="entry name" value="Protein kinase-like (PK-like)"/>
    <property type="match status" value="1"/>
</dbReference>
<evidence type="ECO:0000313" key="9">
    <source>
        <dbReference type="Proteomes" id="UP000277204"/>
    </source>
</evidence>
<dbReference type="EMBL" id="UZAI01017039">
    <property type="protein sequence ID" value="VDP19669.1"/>
    <property type="molecule type" value="Genomic_DNA"/>
</dbReference>
<evidence type="ECO:0000256" key="7">
    <source>
        <dbReference type="ARBA" id="ARBA00038999"/>
    </source>
</evidence>
<keyword evidence="9" id="KW-1185">Reference proteome</keyword>
<dbReference type="SMART" id="SM00220">
    <property type="entry name" value="S_TKc"/>
    <property type="match status" value="1"/>
</dbReference>
<gene>
    <name evidence="8" type="ORF">SMRZ_LOCUS15989</name>
</gene>
<dbReference type="PANTHER" id="PTHR48013:SF15">
    <property type="entry name" value="DUAL SPECIFICITY MITOGEN-ACTIVATED PROTEIN KINASE KINASE 4"/>
    <property type="match status" value="1"/>
</dbReference>
<evidence type="ECO:0000256" key="6">
    <source>
        <dbReference type="ARBA" id="ARBA00038035"/>
    </source>
</evidence>
<evidence type="ECO:0000256" key="4">
    <source>
        <dbReference type="ARBA" id="ARBA00022777"/>
    </source>
</evidence>
<name>A0A183MIW4_9TREM</name>
<dbReference type="EC" id="2.7.12.2" evidence="7"/>
<keyword evidence="1" id="KW-0723">Serine/threonine-protein kinase</keyword>
<comment type="similarity">
    <text evidence="6">Belongs to the protein kinase superfamily. STE Ser/Thr protein kinase family. MAP kinase kinase subfamily.</text>
</comment>
<dbReference type="InterPro" id="IPR011009">
    <property type="entry name" value="Kinase-like_dom_sf"/>
</dbReference>
<dbReference type="STRING" id="48269.A0A183MIW4"/>
<evidence type="ECO:0000256" key="2">
    <source>
        <dbReference type="ARBA" id="ARBA00022679"/>
    </source>
</evidence>
<evidence type="ECO:0000256" key="5">
    <source>
        <dbReference type="ARBA" id="ARBA00022840"/>
    </source>
</evidence>
<dbReference type="Pfam" id="PF00069">
    <property type="entry name" value="Pkinase"/>
    <property type="match status" value="1"/>
</dbReference>
<keyword evidence="4" id="KW-0418">Kinase</keyword>
<keyword evidence="3" id="KW-0547">Nucleotide-binding</keyword>
<dbReference type="FunFam" id="3.30.200.20:FF:000040">
    <property type="entry name" value="Dual specificity mitogen-activated protein kinase kinase"/>
    <property type="match status" value="1"/>
</dbReference>
<dbReference type="AlphaFoldDB" id="A0A183MIW4"/>
<dbReference type="Gene3D" id="1.10.510.10">
    <property type="entry name" value="Transferase(Phosphotransferase) domain 1"/>
    <property type="match status" value="1"/>
</dbReference>
<dbReference type="InterPro" id="IPR000719">
    <property type="entry name" value="Prot_kinase_dom"/>
</dbReference>
<accession>A0A183MIW4</accession>
<keyword evidence="2" id="KW-0808">Transferase</keyword>
<dbReference type="Proteomes" id="UP000277204">
    <property type="component" value="Unassembled WGS sequence"/>
</dbReference>
<evidence type="ECO:0000313" key="8">
    <source>
        <dbReference type="EMBL" id="VDP19669.1"/>
    </source>
</evidence>
<dbReference type="PROSITE" id="PS50011">
    <property type="entry name" value="PROTEIN_KINASE_DOM"/>
    <property type="match status" value="1"/>
</dbReference>
<dbReference type="PROSITE" id="PS00107">
    <property type="entry name" value="PROTEIN_KINASE_ATP"/>
    <property type="match status" value="1"/>
</dbReference>
<dbReference type="InterPro" id="IPR017441">
    <property type="entry name" value="Protein_kinase_ATP_BS"/>
</dbReference>
<reference evidence="8 9" key="1">
    <citation type="submission" date="2018-11" db="EMBL/GenBank/DDBJ databases">
        <authorList>
            <consortium name="Pathogen Informatics"/>
        </authorList>
    </citation>
    <scope>NUCLEOTIDE SEQUENCE [LARGE SCALE GENOMIC DNA]</scope>
    <source>
        <strain evidence="8 9">Zambia</strain>
    </source>
</reference>
<dbReference type="PANTHER" id="PTHR48013">
    <property type="entry name" value="DUAL SPECIFICITY MITOGEN-ACTIVATED PROTEIN KINASE KINASE 5-RELATED"/>
    <property type="match status" value="1"/>
</dbReference>
<proteinExistence type="inferred from homology"/>